<evidence type="ECO:0000313" key="13">
    <source>
        <dbReference type="EMBL" id="AGN48269.1"/>
    </source>
</evidence>
<protein>
    <recommendedName>
        <fullName evidence="3">ribonucleoside-diphosphate reductase</fullName>
        <ecNumber evidence="3">1.17.4.1</ecNumber>
    </recommendedName>
</protein>
<dbReference type="InterPro" id="IPR033909">
    <property type="entry name" value="RNR_small"/>
</dbReference>
<sequence>MAEYQSTDYYYLPQCDDIRELRDLSIANNWNEFELCCSRDEKDVDLLTPEELDFYKFVFAFLAAADDLINLDIGNLMTLFPHKDIQHYYAEQIRIETVHSRTYSLVQMILFKGDLHARDRYVTEAIKDPAIKKKIDWLNRVQVETDLTLPEKYILMILLEGIFFVASFAAIAFLRRRNIFVVMCQSNDLISRDEAVHTTASCRIYNNWLGDHKKPSAKRIHQLFKEAIEIECNFLASRAPQASRLIDLEAIQSFVRYSGDRLLTAIGVPTIFDEPPPDPSFPLTLMSIDKNVNFFEHRSTAYNGNVINDL</sequence>
<dbReference type="HAMAP" id="MF_04028">
    <property type="entry name" value="HSV_RIR2"/>
    <property type="match status" value="1"/>
</dbReference>
<feature type="transmembrane region" description="Helical" evidence="12">
    <location>
        <begin position="153"/>
        <end position="174"/>
    </location>
</feature>
<evidence type="ECO:0000256" key="12">
    <source>
        <dbReference type="SAM" id="Phobius"/>
    </source>
</evidence>
<comment type="similarity">
    <text evidence="2">Belongs to the ribonucleoside diphosphate reductase small chain family.</text>
</comment>
<evidence type="ECO:0000256" key="2">
    <source>
        <dbReference type="ARBA" id="ARBA00009303"/>
    </source>
</evidence>
<accession>A0A0K0K729</accession>
<keyword evidence="7" id="KW-1043">Host membrane</keyword>
<dbReference type="CDD" id="cd01049">
    <property type="entry name" value="RNRR2"/>
    <property type="match status" value="1"/>
</dbReference>
<dbReference type="InterPro" id="IPR009078">
    <property type="entry name" value="Ferritin-like_SF"/>
</dbReference>
<organismHost>
    <name type="scientific">Gallus gallus</name>
    <name type="common">Chicken</name>
    <dbReference type="NCBI Taxonomy" id="9031"/>
</organismHost>
<dbReference type="GO" id="GO:0006260">
    <property type="term" value="P:DNA replication"/>
    <property type="evidence" value="ECO:0007669"/>
    <property type="project" value="UniProtKB-KW"/>
</dbReference>
<keyword evidence="8 12" id="KW-1133">Transmembrane helix</keyword>
<dbReference type="Gene3D" id="1.10.620.20">
    <property type="entry name" value="Ribonucleotide Reductase, subunit A"/>
    <property type="match status" value="1"/>
</dbReference>
<evidence type="ECO:0000256" key="4">
    <source>
        <dbReference type="ARBA" id="ARBA00022692"/>
    </source>
</evidence>
<keyword evidence="6" id="KW-0479">Metal-binding</keyword>
<dbReference type="InterPro" id="IPR012348">
    <property type="entry name" value="RNR-like"/>
</dbReference>
<gene>
    <name evidence="13" type="primary">UL40</name>
    <name evidence="13" type="ORF">ILTVWG_ORF37</name>
</gene>
<evidence type="ECO:0000256" key="11">
    <source>
        <dbReference type="ARBA" id="ARBA00023136"/>
    </source>
</evidence>
<evidence type="ECO:0000313" key="14">
    <source>
        <dbReference type="Proteomes" id="UP000165693"/>
    </source>
</evidence>
<evidence type="ECO:0000256" key="7">
    <source>
        <dbReference type="ARBA" id="ARBA00022870"/>
    </source>
</evidence>
<dbReference type="InterPro" id="IPR034715">
    <property type="entry name" value="HSV_RIR2"/>
</dbReference>
<dbReference type="InterPro" id="IPR000358">
    <property type="entry name" value="RNR_small_fam"/>
</dbReference>
<comment type="cofactor">
    <cofactor evidence="1">
        <name>Fe cation</name>
        <dbReference type="ChEBI" id="CHEBI:24875"/>
    </cofactor>
</comment>
<dbReference type="GO" id="GO:0009263">
    <property type="term" value="P:deoxyribonucleotide biosynthetic process"/>
    <property type="evidence" value="ECO:0007669"/>
    <property type="project" value="InterPro"/>
</dbReference>
<dbReference type="SUPFAM" id="SSF47240">
    <property type="entry name" value="Ferritin-like"/>
    <property type="match status" value="1"/>
</dbReference>
<organism evidence="13 14">
    <name type="scientific">Infectious laryngotracheitis virus</name>
    <name type="common">ILTV</name>
    <name type="synonym">Gallid herpesvirus 1</name>
    <dbReference type="NCBI Taxonomy" id="10386"/>
    <lineage>
        <taxon>Viruses</taxon>
        <taxon>Duplodnaviria</taxon>
        <taxon>Heunggongvirae</taxon>
        <taxon>Peploviricota</taxon>
        <taxon>Herviviricetes</taxon>
        <taxon>Herpesvirales</taxon>
        <taxon>Orthoherpesviridae</taxon>
        <taxon>Alphaherpesvirinae</taxon>
        <taxon>Iltovirus</taxon>
        <taxon>Iltovirus gallidalpha1</taxon>
    </lineage>
</organism>
<dbReference type="PANTHER" id="PTHR23409:SF18">
    <property type="entry name" value="RIBONUCLEOSIDE-DIPHOSPHATE REDUCTASE SUBUNIT M2"/>
    <property type="match status" value="1"/>
</dbReference>
<dbReference type="EC" id="1.17.4.1" evidence="3"/>
<reference evidence="14" key="1">
    <citation type="submission" date="2012-08" db="EMBL/GenBank/DDBJ databases">
        <authorList>
            <person name="Xu Y.-L."/>
            <person name="He P."/>
            <person name="Zhang L."/>
            <person name="Dong S.-L."/>
            <person name="Li F."/>
        </authorList>
    </citation>
    <scope>NUCLEOTIDE SEQUENCE [LARGE SCALE GENOMIC DNA]</scope>
</reference>
<keyword evidence="4 12" id="KW-0812">Transmembrane</keyword>
<dbReference type="PROSITE" id="PS00368">
    <property type="entry name" value="RIBORED_SMALL"/>
    <property type="match status" value="1"/>
</dbReference>
<keyword evidence="9" id="KW-0560">Oxidoreductase</keyword>
<dbReference type="GO" id="GO:0004748">
    <property type="term" value="F:ribonucleoside-diphosphate reductase activity, thioredoxin disulfide as acceptor"/>
    <property type="evidence" value="ECO:0007669"/>
    <property type="project" value="UniProtKB-EC"/>
</dbReference>
<dbReference type="Pfam" id="PF00268">
    <property type="entry name" value="Ribonuc_red_sm"/>
    <property type="match status" value="1"/>
</dbReference>
<evidence type="ECO:0000256" key="6">
    <source>
        <dbReference type="ARBA" id="ARBA00022723"/>
    </source>
</evidence>
<keyword evidence="5" id="KW-0235">DNA replication</keyword>
<evidence type="ECO:0000256" key="5">
    <source>
        <dbReference type="ARBA" id="ARBA00022705"/>
    </source>
</evidence>
<dbReference type="GO" id="GO:0046872">
    <property type="term" value="F:metal ion binding"/>
    <property type="evidence" value="ECO:0007669"/>
    <property type="project" value="UniProtKB-KW"/>
</dbReference>
<keyword evidence="11 12" id="KW-0472">Membrane</keyword>
<dbReference type="EMBL" id="JX458823">
    <property type="protein sequence ID" value="AGN48269.1"/>
    <property type="molecule type" value="Genomic_DNA"/>
</dbReference>
<dbReference type="InterPro" id="IPR030475">
    <property type="entry name" value="RNR_small_AS"/>
</dbReference>
<evidence type="ECO:0000256" key="10">
    <source>
        <dbReference type="ARBA" id="ARBA00023004"/>
    </source>
</evidence>
<evidence type="ECO:0000256" key="3">
    <source>
        <dbReference type="ARBA" id="ARBA00012274"/>
    </source>
</evidence>
<proteinExistence type="inferred from homology"/>
<dbReference type="PANTHER" id="PTHR23409">
    <property type="entry name" value="RIBONUCLEOSIDE-DIPHOSPHATE REDUCTASE SMALL CHAIN"/>
    <property type="match status" value="1"/>
</dbReference>
<keyword evidence="10" id="KW-0408">Iron</keyword>
<evidence type="ECO:0000256" key="9">
    <source>
        <dbReference type="ARBA" id="ARBA00023002"/>
    </source>
</evidence>
<dbReference type="Proteomes" id="UP000165693">
    <property type="component" value="Genome"/>
</dbReference>
<evidence type="ECO:0000256" key="8">
    <source>
        <dbReference type="ARBA" id="ARBA00022989"/>
    </source>
</evidence>
<evidence type="ECO:0000256" key="1">
    <source>
        <dbReference type="ARBA" id="ARBA00001962"/>
    </source>
</evidence>
<dbReference type="UniPathway" id="UPA00326"/>
<name>A0A0K0K729_ILTV</name>